<organism evidence="10 11">
    <name type="scientific">Pichia membranifaciens NRRL Y-2026</name>
    <dbReference type="NCBI Taxonomy" id="763406"/>
    <lineage>
        <taxon>Eukaryota</taxon>
        <taxon>Fungi</taxon>
        <taxon>Dikarya</taxon>
        <taxon>Ascomycota</taxon>
        <taxon>Saccharomycotina</taxon>
        <taxon>Pichiomycetes</taxon>
        <taxon>Pichiales</taxon>
        <taxon>Pichiaceae</taxon>
        <taxon>Pichia</taxon>
    </lineage>
</organism>
<keyword evidence="6" id="KW-0378">Hydrolase</keyword>
<dbReference type="Gene3D" id="3.90.79.10">
    <property type="entry name" value="Nucleoside Triphosphate Pyrophosphohydrolase"/>
    <property type="match status" value="1"/>
</dbReference>
<sequence length="205" mass="23774">MSIPLREGFVDETLERCLEDLIVRFVVNCPDEDLSSIERVLFQIEEAHWFYQDFLRTSNPLLPSMKMKQFTNRLIEQCPLIWKWGDPSEALAQFGKYKSTIPVRGCALLNSSMDKLLLVKGIESPSWGFPRGKISKGEKDLDCALRELEEETGFDASNLIDEDEFVERTIKGKNYKIFIIKGVPDDTNFLPKVRYEIVDIQWMDI</sequence>
<dbReference type="FunFam" id="3.90.79.10:FF:000003">
    <property type="entry name" value="M7GpppN-mRNA hydrolase isoform 2"/>
    <property type="match status" value="1"/>
</dbReference>
<dbReference type="SMART" id="SM01125">
    <property type="entry name" value="DCP2"/>
    <property type="match status" value="1"/>
</dbReference>
<dbReference type="AlphaFoldDB" id="A0A1E3NN52"/>
<dbReference type="InterPro" id="IPR020084">
    <property type="entry name" value="NUDIX_hydrolase_CS"/>
</dbReference>
<keyword evidence="11" id="KW-1185">Reference proteome</keyword>
<comment type="similarity">
    <text evidence="3">Belongs to the Nudix hydrolase family. DCP2 subfamily.</text>
</comment>
<dbReference type="Gene3D" id="1.10.10.1050">
    <property type="entry name" value="Dcp2, box A domain"/>
    <property type="match status" value="1"/>
</dbReference>
<dbReference type="GO" id="GO:0000184">
    <property type="term" value="P:nuclear-transcribed mRNA catabolic process, nonsense-mediated decay"/>
    <property type="evidence" value="ECO:0007669"/>
    <property type="project" value="InterPro"/>
</dbReference>
<evidence type="ECO:0000256" key="4">
    <source>
        <dbReference type="ARBA" id="ARBA00022490"/>
    </source>
</evidence>
<dbReference type="RefSeq" id="XP_019018647.1">
    <property type="nucleotide sequence ID" value="XM_019162726.1"/>
</dbReference>
<dbReference type="SUPFAM" id="SSF55811">
    <property type="entry name" value="Nudix"/>
    <property type="match status" value="1"/>
</dbReference>
<accession>A0A1E3NN52</accession>
<evidence type="ECO:0000313" key="10">
    <source>
        <dbReference type="EMBL" id="ODQ47534.1"/>
    </source>
</evidence>
<dbReference type="PANTHER" id="PTHR23114">
    <property type="entry name" value="M7GPPPN-MRNA HYDROLASE"/>
    <property type="match status" value="1"/>
</dbReference>
<dbReference type="STRING" id="763406.A0A1E3NN52"/>
<dbReference type="InterPro" id="IPR036189">
    <property type="entry name" value="DCP2_BoxA_sf"/>
</dbReference>
<evidence type="ECO:0000256" key="5">
    <source>
        <dbReference type="ARBA" id="ARBA00022723"/>
    </source>
</evidence>
<evidence type="ECO:0000256" key="8">
    <source>
        <dbReference type="ARBA" id="ARBA00023211"/>
    </source>
</evidence>
<dbReference type="PROSITE" id="PS51462">
    <property type="entry name" value="NUDIX"/>
    <property type="match status" value="1"/>
</dbReference>
<feature type="domain" description="Nudix hydrolase" evidence="9">
    <location>
        <begin position="99"/>
        <end position="205"/>
    </location>
</feature>
<dbReference type="Pfam" id="PF00293">
    <property type="entry name" value="NUDIX"/>
    <property type="match status" value="1"/>
</dbReference>
<dbReference type="InterPro" id="IPR007722">
    <property type="entry name" value="DCP2_BoxA"/>
</dbReference>
<dbReference type="InterPro" id="IPR000086">
    <property type="entry name" value="NUDIX_hydrolase_dom"/>
</dbReference>
<comment type="cofactor">
    <cofactor evidence="1">
        <name>Mn(2+)</name>
        <dbReference type="ChEBI" id="CHEBI:29035"/>
    </cofactor>
</comment>
<dbReference type="GO" id="GO:0003723">
    <property type="term" value="F:RNA binding"/>
    <property type="evidence" value="ECO:0007669"/>
    <property type="project" value="UniProtKB-KW"/>
</dbReference>
<evidence type="ECO:0000313" key="11">
    <source>
        <dbReference type="Proteomes" id="UP000094455"/>
    </source>
</evidence>
<dbReference type="GO" id="GO:0030145">
    <property type="term" value="F:manganese ion binding"/>
    <property type="evidence" value="ECO:0007669"/>
    <property type="project" value="InterPro"/>
</dbReference>
<evidence type="ECO:0000259" key="9">
    <source>
        <dbReference type="PROSITE" id="PS51462"/>
    </source>
</evidence>
<feature type="non-terminal residue" evidence="10">
    <location>
        <position position="205"/>
    </location>
</feature>
<reference evidence="10 11" key="1">
    <citation type="journal article" date="2016" name="Proc. Natl. Acad. Sci. U.S.A.">
        <title>Comparative genomics of biotechnologically important yeasts.</title>
        <authorList>
            <person name="Riley R."/>
            <person name="Haridas S."/>
            <person name="Wolfe K.H."/>
            <person name="Lopes M.R."/>
            <person name="Hittinger C.T."/>
            <person name="Goeker M."/>
            <person name="Salamov A.A."/>
            <person name="Wisecaver J.H."/>
            <person name="Long T.M."/>
            <person name="Calvey C.H."/>
            <person name="Aerts A.L."/>
            <person name="Barry K.W."/>
            <person name="Choi C."/>
            <person name="Clum A."/>
            <person name="Coughlan A.Y."/>
            <person name="Deshpande S."/>
            <person name="Douglass A.P."/>
            <person name="Hanson S.J."/>
            <person name="Klenk H.-P."/>
            <person name="LaButti K.M."/>
            <person name="Lapidus A."/>
            <person name="Lindquist E.A."/>
            <person name="Lipzen A.M."/>
            <person name="Meier-Kolthoff J.P."/>
            <person name="Ohm R.A."/>
            <person name="Otillar R.P."/>
            <person name="Pangilinan J.L."/>
            <person name="Peng Y."/>
            <person name="Rokas A."/>
            <person name="Rosa C.A."/>
            <person name="Scheuner C."/>
            <person name="Sibirny A.A."/>
            <person name="Slot J.C."/>
            <person name="Stielow J.B."/>
            <person name="Sun H."/>
            <person name="Kurtzman C.P."/>
            <person name="Blackwell M."/>
            <person name="Grigoriev I.V."/>
            <person name="Jeffries T.W."/>
        </authorList>
    </citation>
    <scope>NUCLEOTIDE SEQUENCE [LARGE SCALE GENOMIC DNA]</scope>
    <source>
        <strain evidence="10 11">NRRL Y-2026</strain>
    </source>
</reference>
<dbReference type="OrthoDB" id="18996at2759"/>
<evidence type="ECO:0000256" key="6">
    <source>
        <dbReference type="ARBA" id="ARBA00022801"/>
    </source>
</evidence>
<evidence type="ECO:0000256" key="7">
    <source>
        <dbReference type="ARBA" id="ARBA00022884"/>
    </source>
</evidence>
<keyword evidence="8" id="KW-0464">Manganese</keyword>
<keyword evidence="7" id="KW-0694">RNA-binding</keyword>
<dbReference type="GO" id="GO:0140933">
    <property type="term" value="F:5'-(N(7)-methylguanosine 5'-triphospho)-[mRNA] hydrolase activity"/>
    <property type="evidence" value="ECO:0007669"/>
    <property type="project" value="InterPro"/>
</dbReference>
<proteinExistence type="inferred from homology"/>
<keyword evidence="5" id="KW-0479">Metal-binding</keyword>
<dbReference type="InterPro" id="IPR044099">
    <property type="entry name" value="Dcp2_NUDIX"/>
</dbReference>
<dbReference type="GeneID" id="30179413"/>
<name>A0A1E3NN52_9ASCO</name>
<dbReference type="Proteomes" id="UP000094455">
    <property type="component" value="Unassembled WGS sequence"/>
</dbReference>
<gene>
    <name evidence="10" type="ORF">PICMEDRAFT_31833</name>
</gene>
<dbReference type="CDD" id="cd03672">
    <property type="entry name" value="NUDIX_Dcp2p_Nudt20"/>
    <property type="match status" value="1"/>
</dbReference>
<dbReference type="InterPro" id="IPR015797">
    <property type="entry name" value="NUDIX_hydrolase-like_dom_sf"/>
</dbReference>
<dbReference type="Pfam" id="PF05026">
    <property type="entry name" value="DCP2"/>
    <property type="match status" value="1"/>
</dbReference>
<comment type="subcellular location">
    <subcellularLocation>
        <location evidence="2">Cytoplasm</location>
    </subcellularLocation>
</comment>
<keyword evidence="4" id="KW-0963">Cytoplasm</keyword>
<evidence type="ECO:0000256" key="3">
    <source>
        <dbReference type="ARBA" id="ARBA00005279"/>
    </source>
</evidence>
<dbReference type="PANTHER" id="PTHR23114:SF17">
    <property type="entry name" value="M7GPPPN-MRNA HYDROLASE"/>
    <property type="match status" value="1"/>
</dbReference>
<protein>
    <recommendedName>
        <fullName evidence="9">Nudix hydrolase domain-containing protein</fullName>
    </recommendedName>
</protein>
<dbReference type="SUPFAM" id="SSF140586">
    <property type="entry name" value="Dcp2 domain-like"/>
    <property type="match status" value="1"/>
</dbReference>
<evidence type="ECO:0000256" key="2">
    <source>
        <dbReference type="ARBA" id="ARBA00004496"/>
    </source>
</evidence>
<dbReference type="PROSITE" id="PS00893">
    <property type="entry name" value="NUDIX_BOX"/>
    <property type="match status" value="1"/>
</dbReference>
<dbReference type="GO" id="GO:0000290">
    <property type="term" value="P:deadenylation-dependent decapping of nuclear-transcribed mRNA"/>
    <property type="evidence" value="ECO:0007669"/>
    <property type="project" value="InterPro"/>
</dbReference>
<dbReference type="EMBL" id="KV454002">
    <property type="protein sequence ID" value="ODQ47534.1"/>
    <property type="molecule type" value="Genomic_DNA"/>
</dbReference>
<evidence type="ECO:0000256" key="1">
    <source>
        <dbReference type="ARBA" id="ARBA00001936"/>
    </source>
</evidence>
<dbReference type="GO" id="GO:0000932">
    <property type="term" value="C:P-body"/>
    <property type="evidence" value="ECO:0007669"/>
    <property type="project" value="TreeGrafter"/>
</dbReference>